<reference evidence="2" key="1">
    <citation type="submission" date="2019-02" db="EMBL/GenBank/DDBJ databases">
        <title>Halonotius sp. a new haloarchaeum isolated from saline soil.</title>
        <authorList>
            <person name="Duran-Viseras A."/>
            <person name="Sanchez-Porro C."/>
            <person name="Ventosa A."/>
        </authorList>
    </citation>
    <scope>NUCLEOTIDE SEQUENCE</scope>
    <source>
        <strain evidence="2">F15B</strain>
    </source>
</reference>
<dbReference type="RefSeq" id="WP_142978152.1">
    <property type="nucleotide sequence ID" value="NZ_RKLU01000001.1"/>
</dbReference>
<protein>
    <submittedName>
        <fullName evidence="2">Uncharacterized protein</fullName>
    </submittedName>
</protein>
<organism evidence="2 3">
    <name type="scientific">Halonotius terrestris</name>
    <dbReference type="NCBI Taxonomy" id="2487750"/>
    <lineage>
        <taxon>Archaea</taxon>
        <taxon>Methanobacteriati</taxon>
        <taxon>Methanobacteriota</taxon>
        <taxon>Stenosarchaea group</taxon>
        <taxon>Halobacteria</taxon>
        <taxon>Halobacteriales</taxon>
        <taxon>Haloferacaceae</taxon>
        <taxon>Halonotius</taxon>
    </lineage>
</organism>
<sequence>MSNNTISGGSPAVDSEALGEWVAETAAQKGISERELLDEILSSYWVLEELSDVIVDSDAESPAANAQPERSQPKAQRETVGGPSTTHTEPEAEQSTDPKAPNQPEPQTDDHPQNTETEQPVEADAAAGGDANDDIAISRTFHYRAAADDAEKSDEEIEISGIEQELQKLRTVVTELSGDESLPNPESGADSERAETSHPPNRELKTDGNDSHIDDSHGASDPLAAHSGAIDELDDELVEIRNQLSELEAELTRKVEANAESQEELEAWIEDEFDNIEDVLQHLLSTTDNLEYRVGSAVESQREQLEPLQAAHAEQEQLTTLKEEAIQKDVETAECEDCEEDVDLGVLPSPYCPNCEQRFTGVEGGSAWNPFSSATLRTTPSRRQSAAAPPADSHGATEAHEQRGPQSNQSPETPEQQPQPGDPNGDRPDGDSWG</sequence>
<proteinExistence type="predicted"/>
<comment type="caution">
    <text evidence="2">The sequence shown here is derived from an EMBL/GenBank/DDBJ whole genome shotgun (WGS) entry which is preliminary data.</text>
</comment>
<evidence type="ECO:0000256" key="1">
    <source>
        <dbReference type="SAM" id="MobiDB-lite"/>
    </source>
</evidence>
<feature type="compositionally biased region" description="Polar residues" evidence="1">
    <location>
        <begin position="369"/>
        <end position="384"/>
    </location>
</feature>
<feature type="compositionally biased region" description="Polar residues" evidence="1">
    <location>
        <begin position="82"/>
        <end position="97"/>
    </location>
</feature>
<name>A0A8J8TD79_9EURY</name>
<evidence type="ECO:0000313" key="2">
    <source>
        <dbReference type="EMBL" id="TQQ83246.1"/>
    </source>
</evidence>
<feature type="compositionally biased region" description="Basic and acidic residues" evidence="1">
    <location>
        <begin position="190"/>
        <end position="218"/>
    </location>
</feature>
<feature type="region of interest" description="Disordered" evidence="1">
    <location>
        <begin position="170"/>
        <end position="230"/>
    </location>
</feature>
<evidence type="ECO:0000313" key="3">
    <source>
        <dbReference type="Proteomes" id="UP000705823"/>
    </source>
</evidence>
<feature type="compositionally biased region" description="Low complexity" evidence="1">
    <location>
        <begin position="405"/>
        <end position="423"/>
    </location>
</feature>
<accession>A0A8J8TD79</accession>
<dbReference type="EMBL" id="RKLU01000001">
    <property type="protein sequence ID" value="TQQ83246.1"/>
    <property type="molecule type" value="Genomic_DNA"/>
</dbReference>
<keyword evidence="3" id="KW-1185">Reference proteome</keyword>
<dbReference type="AlphaFoldDB" id="A0A8J8TD79"/>
<feature type="region of interest" description="Disordered" evidence="1">
    <location>
        <begin position="362"/>
        <end position="434"/>
    </location>
</feature>
<feature type="region of interest" description="Disordered" evidence="1">
    <location>
        <begin position="58"/>
        <end position="134"/>
    </location>
</feature>
<dbReference type="OrthoDB" id="178000at2157"/>
<feature type="compositionally biased region" description="Basic and acidic residues" evidence="1">
    <location>
        <begin position="424"/>
        <end position="434"/>
    </location>
</feature>
<dbReference type="Proteomes" id="UP000705823">
    <property type="component" value="Unassembled WGS sequence"/>
</dbReference>
<gene>
    <name evidence="2" type="ORF">EGH24_00105</name>
</gene>
<feature type="compositionally biased region" description="Low complexity" evidence="1">
    <location>
        <begin position="123"/>
        <end position="134"/>
    </location>
</feature>